<proteinExistence type="predicted"/>
<comment type="caution">
    <text evidence="2">The sequence shown here is derived from an EMBL/GenBank/DDBJ whole genome shotgun (WGS) entry which is preliminary data.</text>
</comment>
<evidence type="ECO:0000256" key="1">
    <source>
        <dbReference type="SAM" id="MobiDB-lite"/>
    </source>
</evidence>
<protein>
    <submittedName>
        <fullName evidence="2">Uncharacterized protein</fullName>
    </submittedName>
</protein>
<gene>
    <name evidence="2" type="ORF">EBQ24_03505</name>
</gene>
<sequence length="135" mass="15727">MNIYVTRAGRRTTVSIEPQLVDYLTIRLGKSGDHDTARRWIQLHIDAAGESVPERGLSRWAQALVLRAIVDPALKSEQERVEDAQQSRLAANLQERRYAQWKRDEAERSRLERRAKEAMKEVPRYKRKPKQVPLP</sequence>
<evidence type="ECO:0000313" key="3">
    <source>
        <dbReference type="Proteomes" id="UP000281171"/>
    </source>
</evidence>
<dbReference type="Proteomes" id="UP000281171">
    <property type="component" value="Unassembled WGS sequence"/>
</dbReference>
<evidence type="ECO:0000313" key="2">
    <source>
        <dbReference type="EMBL" id="RMX10683.1"/>
    </source>
</evidence>
<feature type="compositionally biased region" description="Basic residues" evidence="1">
    <location>
        <begin position="125"/>
        <end position="135"/>
    </location>
</feature>
<dbReference type="RefSeq" id="WP_122247716.1">
    <property type="nucleotide sequence ID" value="NZ_RDQK01000007.1"/>
</dbReference>
<dbReference type="AlphaFoldDB" id="A0A3M6R5Y8"/>
<name>A0A3M6R5Y8_9BURK</name>
<accession>A0A3M6R5Y8</accession>
<reference evidence="2 3" key="1">
    <citation type="submission" date="2018-10" db="EMBL/GenBank/DDBJ databases">
        <title>Comamonadaceae CDC group NO-1 genome sequencing and assembly.</title>
        <authorList>
            <person name="Bernier A.-M."/>
            <person name="Bernard K."/>
        </authorList>
    </citation>
    <scope>NUCLEOTIDE SEQUENCE [LARGE SCALE GENOMIC DNA]</scope>
    <source>
        <strain evidence="2 3">NML180581</strain>
    </source>
</reference>
<feature type="compositionally biased region" description="Basic and acidic residues" evidence="1">
    <location>
        <begin position="112"/>
        <end position="124"/>
    </location>
</feature>
<feature type="region of interest" description="Disordered" evidence="1">
    <location>
        <begin position="112"/>
        <end position="135"/>
    </location>
</feature>
<organism evidence="2 3">
    <name type="scientific">Allofranklinella schreckenbergeri</name>
    <dbReference type="NCBI Taxonomy" id="1076744"/>
    <lineage>
        <taxon>Bacteria</taxon>
        <taxon>Pseudomonadati</taxon>
        <taxon>Pseudomonadota</taxon>
        <taxon>Betaproteobacteria</taxon>
        <taxon>Burkholderiales</taxon>
        <taxon>Comamonadaceae</taxon>
        <taxon>Allofranklinella</taxon>
    </lineage>
</organism>
<dbReference type="EMBL" id="RDQK01000007">
    <property type="protein sequence ID" value="RMX10683.1"/>
    <property type="molecule type" value="Genomic_DNA"/>
</dbReference>